<dbReference type="GO" id="GO:0060003">
    <property type="term" value="P:copper ion export"/>
    <property type="evidence" value="ECO:0007669"/>
    <property type="project" value="TreeGrafter"/>
</dbReference>
<evidence type="ECO:0000313" key="7">
    <source>
        <dbReference type="EMBL" id="OGX86493.1"/>
    </source>
</evidence>
<dbReference type="InterPro" id="IPR006143">
    <property type="entry name" value="RND_pump_MFP"/>
</dbReference>
<dbReference type="InterPro" id="IPR051909">
    <property type="entry name" value="MFP_Cation_Efflux"/>
</dbReference>
<feature type="signal peptide" evidence="4">
    <location>
        <begin position="1"/>
        <end position="26"/>
    </location>
</feature>
<evidence type="ECO:0000256" key="1">
    <source>
        <dbReference type="ARBA" id="ARBA00009477"/>
    </source>
</evidence>
<dbReference type="SUPFAM" id="SSF111369">
    <property type="entry name" value="HlyD-like secretion proteins"/>
    <property type="match status" value="1"/>
</dbReference>
<evidence type="ECO:0000259" key="6">
    <source>
        <dbReference type="Pfam" id="PF25973"/>
    </source>
</evidence>
<feature type="compositionally biased region" description="Low complexity" evidence="3">
    <location>
        <begin position="26"/>
        <end position="45"/>
    </location>
</feature>
<keyword evidence="4" id="KW-0732">Signal</keyword>
<dbReference type="GO" id="GO:0022857">
    <property type="term" value="F:transmembrane transporter activity"/>
    <property type="evidence" value="ECO:0007669"/>
    <property type="project" value="InterPro"/>
</dbReference>
<comment type="caution">
    <text evidence="7">The sequence shown here is derived from an EMBL/GenBank/DDBJ whole genome shotgun (WGS) entry which is preliminary data.</text>
</comment>
<gene>
    <name evidence="7" type="ORF">BEN48_12730</name>
</gene>
<dbReference type="GO" id="GO:0016020">
    <property type="term" value="C:membrane"/>
    <property type="evidence" value="ECO:0007669"/>
    <property type="project" value="InterPro"/>
</dbReference>
<dbReference type="AlphaFoldDB" id="A0A1G1T6I4"/>
<feature type="region of interest" description="Disordered" evidence="3">
    <location>
        <begin position="26"/>
        <end position="46"/>
    </location>
</feature>
<dbReference type="PANTHER" id="PTHR30097">
    <property type="entry name" value="CATION EFFLUX SYSTEM PROTEIN CUSB"/>
    <property type="match status" value="1"/>
</dbReference>
<dbReference type="EMBL" id="MDZC01000049">
    <property type="protein sequence ID" value="OGX86493.1"/>
    <property type="molecule type" value="Genomic_DNA"/>
</dbReference>
<dbReference type="Gene3D" id="2.40.30.170">
    <property type="match status" value="1"/>
</dbReference>
<dbReference type="InterPro" id="IPR058647">
    <property type="entry name" value="BSH_CzcB-like"/>
</dbReference>
<feature type="domain" description="CzcB-like barrel-sandwich hybrid" evidence="6">
    <location>
        <begin position="88"/>
        <end position="228"/>
    </location>
</feature>
<dbReference type="RefSeq" id="WP_070733763.1">
    <property type="nucleotide sequence ID" value="NZ_MDZC01000049.1"/>
</dbReference>
<keyword evidence="2" id="KW-0813">Transport</keyword>
<dbReference type="InterPro" id="IPR058792">
    <property type="entry name" value="Beta-barrel_RND_2"/>
</dbReference>
<dbReference type="GO" id="GO:0015679">
    <property type="term" value="P:plasma membrane copper ion transport"/>
    <property type="evidence" value="ECO:0007669"/>
    <property type="project" value="TreeGrafter"/>
</dbReference>
<dbReference type="NCBIfam" id="TIGR01730">
    <property type="entry name" value="RND_mfp"/>
    <property type="match status" value="1"/>
</dbReference>
<comment type="similarity">
    <text evidence="1">Belongs to the membrane fusion protein (MFP) (TC 8.A.1) family.</text>
</comment>
<evidence type="ECO:0000313" key="8">
    <source>
        <dbReference type="Proteomes" id="UP000177791"/>
    </source>
</evidence>
<sequence length="394" mass="42800">MKPILLYCLLLGVLLGCGKNEAPAEAAETTEASPATGATSEAATPDQVTLTAAEQQMGGLRLDSLTNRPMSGGLKVNGVLDVPPENLTSVSAPLGGFVQHTELLQGTKVRAGEVLAVIRNPDFVQLQQDYLETRSQLKFAKAEYERQGELYRQEVAPQKNYQRAQAEYEAMKVKTNAQAARLRFAGLPVGGAMVTTAAVRTPQSGFVKAVNVSVGQSVTPTDVLFEIVNPEHLHVELMVFEKDIPQVKVRQLVRFALGNDSVGRERTARIYLIGKTISNERTVRVHAHLDNEDEQLLPGTFVRAVIETNRVTVPTLPEKAVVQYGAQAYVFVATNAAGPPGSASYRMVPVRRGVSEDGYTEFQLPAAELGKPLRFVVEGAYSLLSKLKNAEEEE</sequence>
<dbReference type="GO" id="GO:0030313">
    <property type="term" value="C:cell envelope"/>
    <property type="evidence" value="ECO:0007669"/>
    <property type="project" value="TreeGrafter"/>
</dbReference>
<organism evidence="7 8">
    <name type="scientific">Hymenobacter glacialis</name>
    <dbReference type="NCBI Taxonomy" id="1908236"/>
    <lineage>
        <taxon>Bacteria</taxon>
        <taxon>Pseudomonadati</taxon>
        <taxon>Bacteroidota</taxon>
        <taxon>Cytophagia</taxon>
        <taxon>Cytophagales</taxon>
        <taxon>Hymenobacteraceae</taxon>
        <taxon>Hymenobacter</taxon>
    </lineage>
</organism>
<protein>
    <submittedName>
        <fullName evidence="7">Uncharacterized protein</fullName>
    </submittedName>
</protein>
<evidence type="ECO:0000256" key="4">
    <source>
        <dbReference type="SAM" id="SignalP"/>
    </source>
</evidence>
<dbReference type="PANTHER" id="PTHR30097:SF4">
    <property type="entry name" value="SLR6042 PROTEIN"/>
    <property type="match status" value="1"/>
</dbReference>
<dbReference type="PROSITE" id="PS51257">
    <property type="entry name" value="PROKAR_LIPOPROTEIN"/>
    <property type="match status" value="1"/>
</dbReference>
<dbReference type="STRING" id="1908236.BEN48_12730"/>
<accession>A0A1G1T6I4</accession>
<feature type="domain" description="CusB-like beta-barrel" evidence="5">
    <location>
        <begin position="235"/>
        <end position="307"/>
    </location>
</feature>
<proteinExistence type="inferred from homology"/>
<dbReference type="OrthoDB" id="9814657at2"/>
<dbReference type="Gene3D" id="1.10.287.470">
    <property type="entry name" value="Helix hairpin bin"/>
    <property type="match status" value="1"/>
</dbReference>
<evidence type="ECO:0000256" key="2">
    <source>
        <dbReference type="ARBA" id="ARBA00022448"/>
    </source>
</evidence>
<feature type="chain" id="PRO_5009579059" evidence="4">
    <location>
        <begin position="27"/>
        <end position="394"/>
    </location>
</feature>
<name>A0A1G1T6I4_9BACT</name>
<dbReference type="Proteomes" id="UP000177791">
    <property type="component" value="Unassembled WGS sequence"/>
</dbReference>
<evidence type="ECO:0000256" key="3">
    <source>
        <dbReference type="SAM" id="MobiDB-lite"/>
    </source>
</evidence>
<reference evidence="7 8" key="1">
    <citation type="submission" date="2016-08" db="EMBL/GenBank/DDBJ databases">
        <title>Hymenobacter coccineus sp. nov., Hymenobacter lapidarius sp. nov. and Hymenobacter glacialis sp. nov., isolated from Antarctic soil.</title>
        <authorList>
            <person name="Sedlacek I."/>
            <person name="Kralova S."/>
            <person name="Kyrova K."/>
            <person name="Maslanova I."/>
            <person name="Stankova E."/>
            <person name="Vrbovska V."/>
            <person name="Nemec M."/>
            <person name="Bartak M."/>
            <person name="Svec P."/>
            <person name="Busse H.-J."/>
            <person name="Pantucek R."/>
        </authorList>
    </citation>
    <scope>NUCLEOTIDE SEQUENCE [LARGE SCALE GENOMIC DNA]</scope>
    <source>
        <strain evidence="7 8">CCM 8648</strain>
    </source>
</reference>
<evidence type="ECO:0000259" key="5">
    <source>
        <dbReference type="Pfam" id="PF25954"/>
    </source>
</evidence>
<dbReference type="Pfam" id="PF25973">
    <property type="entry name" value="BSH_CzcB"/>
    <property type="match status" value="1"/>
</dbReference>
<dbReference type="Pfam" id="PF25954">
    <property type="entry name" value="Beta-barrel_RND_2"/>
    <property type="match status" value="1"/>
</dbReference>
<keyword evidence="8" id="KW-1185">Reference proteome</keyword>